<dbReference type="Pfam" id="PF05762">
    <property type="entry name" value="VWA_CoxE"/>
    <property type="match status" value="1"/>
</dbReference>
<keyword evidence="2" id="KW-1185">Reference proteome</keyword>
<name>A0A1T4KFD7_9GAMM</name>
<dbReference type="AlphaFoldDB" id="A0A1T4KFD7"/>
<dbReference type="RefSeq" id="WP_078743691.1">
    <property type="nucleotide sequence ID" value="NZ_FUXG01000001.1"/>
</dbReference>
<dbReference type="Proteomes" id="UP000191418">
    <property type="component" value="Unassembled WGS sequence"/>
</dbReference>
<dbReference type="InterPro" id="IPR008912">
    <property type="entry name" value="Uncharacterised_CoxE"/>
</dbReference>
<accession>A0A1T4KFD7</accession>
<dbReference type="PANTHER" id="PTHR39338:SF7">
    <property type="entry name" value="BLL6692 PROTEIN"/>
    <property type="match status" value="1"/>
</dbReference>
<gene>
    <name evidence="1" type="ORF">BTE48_05480</name>
</gene>
<protein>
    <recommendedName>
        <fullName evidence="3">VWA domain-containing protein</fullName>
    </recommendedName>
</protein>
<organism evidence="1 2">
    <name type="scientific">Oceanospirillum multiglobuliferum</name>
    <dbReference type="NCBI Taxonomy" id="64969"/>
    <lineage>
        <taxon>Bacteria</taxon>
        <taxon>Pseudomonadati</taxon>
        <taxon>Pseudomonadota</taxon>
        <taxon>Gammaproteobacteria</taxon>
        <taxon>Oceanospirillales</taxon>
        <taxon>Oceanospirillaceae</taxon>
        <taxon>Oceanospirillum</taxon>
    </lineage>
</organism>
<dbReference type="OrthoDB" id="9764216at2"/>
<dbReference type="EMBL" id="MTSM01000005">
    <property type="protein sequence ID" value="OPX56014.1"/>
    <property type="molecule type" value="Genomic_DNA"/>
</dbReference>
<evidence type="ECO:0000313" key="1">
    <source>
        <dbReference type="EMBL" id="OPX56014.1"/>
    </source>
</evidence>
<dbReference type="STRING" id="64969.SAMN02745127_00056"/>
<reference evidence="1 2" key="1">
    <citation type="submission" date="2017-01" db="EMBL/GenBank/DDBJ databases">
        <title>Genome Sequencing of a Marine Spirillum, Oceanospirillum multiglobuliferum ATCC 33336, from Japan.</title>
        <authorList>
            <person name="Carney J.G."/>
            <person name="Trachtenberg A.M."/>
            <person name="Rheaume B.A."/>
            <person name="Linnane J.D."/>
            <person name="Pitts N.L."/>
            <person name="Mykles D.L."/>
            <person name="Maclea K.S."/>
        </authorList>
    </citation>
    <scope>NUCLEOTIDE SEQUENCE [LARGE SCALE GENOMIC DNA]</scope>
    <source>
        <strain evidence="1 2">ATCC 33336</strain>
    </source>
</reference>
<evidence type="ECO:0008006" key="3">
    <source>
        <dbReference type="Google" id="ProtNLM"/>
    </source>
</evidence>
<sequence length="393" mass="45281">MLIDFFSDLRKAGVPTTLRELLDLLAALEQGLAFADINDFYLLARTCLVKDEKYYDRFDLAFGAYFNGLEGLDDLLDTLIPEEWLRKEFEKFLTPEEREKIKSLGGLKELMDAFKERLAEQQKRHAGGNKWIGTGGTSPFGAYGYNPEGIRIGQEGNRNFSAVKVWDKRQFKNLDDSVELGTRNIKVALKRLRQFARSGAESELDLDDTIRATAHNGGMLDIKMVPERHNSVKVLLFLDIGGSMDGYIRMCEELFSACRTEFKHLEHYYFHNFIYESVWKDNLRRHNERISTLDVMHKYGADYKVIFIGDASMAPYEIAIAGGSVEHWNEESGAQWMQRVTETWDNVVWLNPVDEKYWGYTQSIEMTKQLVGNRMYPLTITGITDAIKRLSKK</sequence>
<dbReference type="PANTHER" id="PTHR39338">
    <property type="entry name" value="BLL5662 PROTEIN-RELATED"/>
    <property type="match status" value="1"/>
</dbReference>
<proteinExistence type="predicted"/>
<evidence type="ECO:0000313" key="2">
    <source>
        <dbReference type="Proteomes" id="UP000191418"/>
    </source>
</evidence>
<comment type="caution">
    <text evidence="1">The sequence shown here is derived from an EMBL/GenBank/DDBJ whole genome shotgun (WGS) entry which is preliminary data.</text>
</comment>